<evidence type="ECO:0000259" key="2">
    <source>
        <dbReference type="Pfam" id="PF08450"/>
    </source>
</evidence>
<reference evidence="3 4" key="1">
    <citation type="submission" date="2018-12" db="EMBL/GenBank/DDBJ databases">
        <authorList>
            <consortium name="Pathogen Informatics"/>
        </authorList>
    </citation>
    <scope>NUCLEOTIDE SEQUENCE [LARGE SCALE GENOMIC DNA]</scope>
    <source>
        <strain evidence="3 4">NCTC10437</strain>
    </source>
</reference>
<dbReference type="PANTHER" id="PTHR10426:SF88">
    <property type="entry name" value="ADIPOCYTE PLASMA MEMBRANE-ASSOCIATED PROTEIN HEMOMUCIN-RELATED"/>
    <property type="match status" value="1"/>
</dbReference>
<dbReference type="AlphaFoldDB" id="A0A448II43"/>
<dbReference type="OrthoDB" id="3332247at2"/>
<dbReference type="SUPFAM" id="SSF63829">
    <property type="entry name" value="Calcium-dependent phosphotriesterase"/>
    <property type="match status" value="1"/>
</dbReference>
<dbReference type="GO" id="GO:0016787">
    <property type="term" value="F:hydrolase activity"/>
    <property type="evidence" value="ECO:0007669"/>
    <property type="project" value="TreeGrafter"/>
</dbReference>
<keyword evidence="4" id="KW-1185">Reference proteome</keyword>
<feature type="region of interest" description="Disordered" evidence="1">
    <location>
        <begin position="1"/>
        <end position="20"/>
    </location>
</feature>
<feature type="compositionally biased region" description="Pro residues" evidence="1">
    <location>
        <begin position="1"/>
        <end position="10"/>
    </location>
</feature>
<protein>
    <submittedName>
        <fullName evidence="3">Strictosidine synthase</fullName>
    </submittedName>
</protein>
<organism evidence="3 4">
    <name type="scientific">Mycolicibacterium aurum</name>
    <name type="common">Mycobacterium aurum</name>
    <dbReference type="NCBI Taxonomy" id="1791"/>
    <lineage>
        <taxon>Bacteria</taxon>
        <taxon>Bacillati</taxon>
        <taxon>Actinomycetota</taxon>
        <taxon>Actinomycetes</taxon>
        <taxon>Mycobacteriales</taxon>
        <taxon>Mycobacteriaceae</taxon>
        <taxon>Mycolicibacterium</taxon>
    </lineage>
</organism>
<dbReference type="STRING" id="1791.GCA_001049355_00235"/>
<dbReference type="Proteomes" id="UP000279306">
    <property type="component" value="Chromosome"/>
</dbReference>
<dbReference type="Gene3D" id="2.120.10.30">
    <property type="entry name" value="TolB, C-terminal domain"/>
    <property type="match status" value="1"/>
</dbReference>
<dbReference type="InterPro" id="IPR013658">
    <property type="entry name" value="SGL"/>
</dbReference>
<dbReference type="InterPro" id="IPR011042">
    <property type="entry name" value="6-blade_b-propeller_TolB-like"/>
</dbReference>
<dbReference type="KEGG" id="mauu:NCTC10437_01282"/>
<proteinExistence type="predicted"/>
<name>A0A448II43_MYCAU</name>
<dbReference type="Pfam" id="PF08450">
    <property type="entry name" value="SGL"/>
    <property type="match status" value="1"/>
</dbReference>
<feature type="domain" description="SMP-30/Gluconolactonase/LRE-like region" evidence="2">
    <location>
        <begin position="48"/>
        <end position="245"/>
    </location>
</feature>
<evidence type="ECO:0000313" key="4">
    <source>
        <dbReference type="Proteomes" id="UP000279306"/>
    </source>
</evidence>
<accession>A0A448II43</accession>
<dbReference type="PANTHER" id="PTHR10426">
    <property type="entry name" value="STRICTOSIDINE SYNTHASE-RELATED"/>
    <property type="match status" value="1"/>
</dbReference>
<dbReference type="RefSeq" id="WP_048630198.1">
    <property type="nucleotide sequence ID" value="NZ_CVQQ01000001.1"/>
</dbReference>
<sequence>MEQGPTPPVDPVRWQAPPVGALPDFPAADLTLVPIPGGEPEDVVVDHDGALWVGAQDGSIVRLRPDGSAPEVIANTGGRPLGMTFTRDGRLLVCDSPRGLLAVDTATGHVETLVDWANGHPLIFCSNVTETADGTVYFTESTSAFTVGDYVGAILEARGRGALHRLEPDGTVTTVVEGLYFANGVTPTADGSALVFAETQGRRLSKYWLTGPQAGSVTPLAVHLPAMPDNLSTGSDGRIWCAMVTPANPVADRLAAGPPLVRKAVWRLPKRLQPKPQPVVWAVAFDPDSGDAVAGVRMTHPQFSMVTGLVEAGGRLWMGSIGAPYLGWVELPR</sequence>
<gene>
    <name evidence="3" type="ORF">NCTC10437_01282</name>
</gene>
<evidence type="ECO:0000313" key="3">
    <source>
        <dbReference type="EMBL" id="VEG52165.1"/>
    </source>
</evidence>
<dbReference type="EMBL" id="LR134356">
    <property type="protein sequence ID" value="VEG52165.1"/>
    <property type="molecule type" value="Genomic_DNA"/>
</dbReference>
<evidence type="ECO:0000256" key="1">
    <source>
        <dbReference type="SAM" id="MobiDB-lite"/>
    </source>
</evidence>